<gene>
    <name evidence="1" type="ORF">Krac_1546</name>
</gene>
<sequence>MAYLHQLVRQDRLQQGMSEALVSYEQLPYSHLVGIQTRAARRERWRRAVWTIMMHNRACVRSEDRWYMNYWAVLALAGGDPLGVGRYLEERSEELRRHHDLYEVDPTMNQKAVSIIDALSLPEDPIPPDGEAFWAQIDEQRDL</sequence>
<evidence type="ECO:0000313" key="1">
    <source>
        <dbReference type="EMBL" id="EFH80911.1"/>
    </source>
</evidence>
<proteinExistence type="predicted"/>
<dbReference type="Proteomes" id="UP000004508">
    <property type="component" value="Unassembled WGS sequence"/>
</dbReference>
<organism evidence="1 2">
    <name type="scientific">Ktedonobacter racemifer DSM 44963</name>
    <dbReference type="NCBI Taxonomy" id="485913"/>
    <lineage>
        <taxon>Bacteria</taxon>
        <taxon>Bacillati</taxon>
        <taxon>Chloroflexota</taxon>
        <taxon>Ktedonobacteria</taxon>
        <taxon>Ktedonobacterales</taxon>
        <taxon>Ktedonobacteraceae</taxon>
        <taxon>Ktedonobacter</taxon>
    </lineage>
</organism>
<accession>D6U227</accession>
<evidence type="ECO:0000313" key="2">
    <source>
        <dbReference type="Proteomes" id="UP000004508"/>
    </source>
</evidence>
<name>D6U227_KTERA</name>
<protein>
    <submittedName>
        <fullName evidence="1">Uncharacterized protein</fullName>
    </submittedName>
</protein>
<dbReference type="InParanoid" id="D6U227"/>
<comment type="caution">
    <text evidence="1">The sequence shown here is derived from an EMBL/GenBank/DDBJ whole genome shotgun (WGS) entry which is preliminary data.</text>
</comment>
<dbReference type="AlphaFoldDB" id="D6U227"/>
<reference evidence="1 2" key="1">
    <citation type="journal article" date="2011" name="Stand. Genomic Sci.">
        <title>Non-contiguous finished genome sequence and contextual data of the filamentous soil bacterium Ktedonobacter racemifer type strain (SOSP1-21).</title>
        <authorList>
            <person name="Chang Y.J."/>
            <person name="Land M."/>
            <person name="Hauser L."/>
            <person name="Chertkov O."/>
            <person name="Del Rio T.G."/>
            <person name="Nolan M."/>
            <person name="Copeland A."/>
            <person name="Tice H."/>
            <person name="Cheng J.F."/>
            <person name="Lucas S."/>
            <person name="Han C."/>
            <person name="Goodwin L."/>
            <person name="Pitluck S."/>
            <person name="Ivanova N."/>
            <person name="Ovchinikova G."/>
            <person name="Pati A."/>
            <person name="Chen A."/>
            <person name="Palaniappan K."/>
            <person name="Mavromatis K."/>
            <person name="Liolios K."/>
            <person name="Brettin T."/>
            <person name="Fiebig A."/>
            <person name="Rohde M."/>
            <person name="Abt B."/>
            <person name="Goker M."/>
            <person name="Detter J.C."/>
            <person name="Woyke T."/>
            <person name="Bristow J."/>
            <person name="Eisen J.A."/>
            <person name="Markowitz V."/>
            <person name="Hugenholtz P."/>
            <person name="Kyrpides N.C."/>
            <person name="Klenk H.P."/>
            <person name="Lapidus A."/>
        </authorList>
    </citation>
    <scope>NUCLEOTIDE SEQUENCE [LARGE SCALE GENOMIC DNA]</scope>
    <source>
        <strain evidence="2">DSM 44963</strain>
    </source>
</reference>
<dbReference type="EMBL" id="ADVG01000004">
    <property type="protein sequence ID" value="EFH80911.1"/>
    <property type="molecule type" value="Genomic_DNA"/>
</dbReference>
<dbReference type="STRING" id="485913.Krac_1546"/>
<keyword evidence="2" id="KW-1185">Reference proteome</keyword>